<evidence type="ECO:0000256" key="1">
    <source>
        <dbReference type="HAMAP-Rule" id="MF_00691"/>
    </source>
</evidence>
<keyword evidence="1" id="KW-0378">Hydrolase</keyword>
<dbReference type="PATRIC" id="fig|1454001.3.peg.2468"/>
<gene>
    <name evidence="1" type="primary">pxpA</name>
    <name evidence="2" type="ORF">AW08_02426</name>
</gene>
<dbReference type="HAMAP" id="MF_00691">
    <property type="entry name" value="PxpA"/>
    <property type="match status" value="1"/>
</dbReference>
<dbReference type="Gene3D" id="3.20.20.370">
    <property type="entry name" value="Glycoside hydrolase/deacetylase"/>
    <property type="match status" value="1"/>
</dbReference>
<comment type="catalytic activity">
    <reaction evidence="1">
        <text>5-oxo-L-proline + ATP + 2 H2O = L-glutamate + ADP + phosphate + H(+)</text>
        <dbReference type="Rhea" id="RHEA:10348"/>
        <dbReference type="ChEBI" id="CHEBI:15377"/>
        <dbReference type="ChEBI" id="CHEBI:15378"/>
        <dbReference type="ChEBI" id="CHEBI:29985"/>
        <dbReference type="ChEBI" id="CHEBI:30616"/>
        <dbReference type="ChEBI" id="CHEBI:43474"/>
        <dbReference type="ChEBI" id="CHEBI:58402"/>
        <dbReference type="ChEBI" id="CHEBI:456216"/>
        <dbReference type="EC" id="3.5.2.9"/>
    </reaction>
</comment>
<dbReference type="EC" id="3.5.2.9" evidence="1"/>
<keyword evidence="1" id="KW-0547">Nucleotide-binding</keyword>
<comment type="caution">
    <text evidence="2">The sequence shown here is derived from an EMBL/GenBank/DDBJ whole genome shotgun (WGS) entry which is preliminary data.</text>
</comment>
<organism evidence="2 3">
    <name type="scientific">Candidatus Accumulibacter adjunctus</name>
    <dbReference type="NCBI Taxonomy" id="1454001"/>
    <lineage>
        <taxon>Bacteria</taxon>
        <taxon>Pseudomonadati</taxon>
        <taxon>Pseudomonadota</taxon>
        <taxon>Betaproteobacteria</taxon>
        <taxon>Candidatus Accumulibacter</taxon>
    </lineage>
</organism>
<name>A0A011PKM2_9PROT</name>
<dbReference type="CDD" id="cd10787">
    <property type="entry name" value="LamB_YcsF_like"/>
    <property type="match status" value="1"/>
</dbReference>
<comment type="similarity">
    <text evidence="1">Belongs to the LamB/PxpA family.</text>
</comment>
<evidence type="ECO:0000313" key="2">
    <source>
        <dbReference type="EMBL" id="EXI66839.1"/>
    </source>
</evidence>
<dbReference type="NCBIfam" id="NF003814">
    <property type="entry name" value="PRK05406.1-3"/>
    <property type="match status" value="1"/>
</dbReference>
<accession>A0A011PKM2</accession>
<keyword evidence="3" id="KW-1185">Reference proteome</keyword>
<comment type="subunit">
    <text evidence="1">Forms a complex composed of PxpA, PxpB and PxpC.</text>
</comment>
<keyword evidence="1" id="KW-0067">ATP-binding</keyword>
<reference evidence="2" key="1">
    <citation type="submission" date="2014-02" db="EMBL/GenBank/DDBJ databases">
        <title>Expanding our view of genomic diversity in Candidatus Accumulibacter clades.</title>
        <authorList>
            <person name="Skennerton C.T."/>
            <person name="Barr J.J."/>
            <person name="Slater F.R."/>
            <person name="Bond P.L."/>
            <person name="Tyson G.W."/>
        </authorList>
    </citation>
    <scope>NUCLEOTIDE SEQUENCE [LARGE SCALE GENOMIC DNA]</scope>
</reference>
<dbReference type="PANTHER" id="PTHR30292">
    <property type="entry name" value="UNCHARACTERIZED PROTEIN YBGL-RELATED"/>
    <property type="match status" value="1"/>
</dbReference>
<dbReference type="GO" id="GO:0005524">
    <property type="term" value="F:ATP binding"/>
    <property type="evidence" value="ECO:0007669"/>
    <property type="project" value="UniProtKB-UniRule"/>
</dbReference>
<evidence type="ECO:0000313" key="3">
    <source>
        <dbReference type="Proteomes" id="UP000020218"/>
    </source>
</evidence>
<dbReference type="EMBL" id="JFAX01000013">
    <property type="protein sequence ID" value="EXI66839.1"/>
    <property type="molecule type" value="Genomic_DNA"/>
</dbReference>
<dbReference type="GO" id="GO:0005975">
    <property type="term" value="P:carbohydrate metabolic process"/>
    <property type="evidence" value="ECO:0007669"/>
    <property type="project" value="InterPro"/>
</dbReference>
<dbReference type="GO" id="GO:0017168">
    <property type="term" value="F:5-oxoprolinase (ATP-hydrolyzing) activity"/>
    <property type="evidence" value="ECO:0007669"/>
    <property type="project" value="UniProtKB-UniRule"/>
</dbReference>
<dbReference type="PANTHER" id="PTHR30292:SF0">
    <property type="entry name" value="5-OXOPROLINASE SUBUNIT A"/>
    <property type="match status" value="1"/>
</dbReference>
<dbReference type="Pfam" id="PF03746">
    <property type="entry name" value="LamB_YcsF"/>
    <property type="match status" value="1"/>
</dbReference>
<dbReference type="Proteomes" id="UP000020218">
    <property type="component" value="Unassembled WGS sequence"/>
</dbReference>
<dbReference type="InterPro" id="IPR011330">
    <property type="entry name" value="Glyco_hydro/deAcase_b/a-brl"/>
</dbReference>
<sequence length="268" mass="27501">MAQAINLNADLGESFGAWRMGSDAELLPIIATASIACGFHAGDPLVMRRTLRQALAVGISIGAHPSYPDLQGFGRRVMRLPADELEALLIYQIGALAGMAQAEGARLTHVKPHGALSNMACEEAAIAASVVAAIRCFDPRLILLAPALSQLALAGAAAGLRVASEIFADRTYDDSGNLLPRSQAGAQLHAAADCVAHVLRMLDAGGIVSIGGRCMPSEVHSICVHGDGAQAVAVATAVRSALLAAGMRLLPLPQVLPPADSIAPAAMV</sequence>
<dbReference type="SUPFAM" id="SSF88713">
    <property type="entry name" value="Glycoside hydrolase/deacetylase"/>
    <property type="match status" value="1"/>
</dbReference>
<proteinExistence type="inferred from homology"/>
<protein>
    <recommendedName>
        <fullName evidence="1">5-oxoprolinase subunit A</fullName>
        <shortName evidence="1">5-OPase subunit A</shortName>
        <ecNumber evidence="1">3.5.2.9</ecNumber>
    </recommendedName>
    <alternativeName>
        <fullName evidence="1">5-oxoprolinase (ATP-hydrolyzing) subunit A</fullName>
    </alternativeName>
</protein>
<dbReference type="NCBIfam" id="NF003816">
    <property type="entry name" value="PRK05406.1-5"/>
    <property type="match status" value="1"/>
</dbReference>
<dbReference type="STRING" id="1454001.AW08_02426"/>
<dbReference type="AlphaFoldDB" id="A0A011PKM2"/>
<dbReference type="InterPro" id="IPR005501">
    <property type="entry name" value="LamB/YcsF/PxpA-like"/>
</dbReference>
<comment type="function">
    <text evidence="1">Catalyzes the cleavage of 5-oxoproline to form L-glutamate coupled to the hydrolysis of ATP to ADP and inorganic phosphate.</text>
</comment>